<evidence type="ECO:0000313" key="3">
    <source>
        <dbReference type="EMBL" id="RBP98038.1"/>
    </source>
</evidence>
<evidence type="ECO:0000256" key="1">
    <source>
        <dbReference type="SAM" id="MobiDB-lite"/>
    </source>
</evidence>
<feature type="transmembrane region" description="Helical" evidence="2">
    <location>
        <begin position="42"/>
        <end position="64"/>
    </location>
</feature>
<feature type="transmembrane region" description="Helical" evidence="2">
    <location>
        <begin position="6"/>
        <end position="30"/>
    </location>
</feature>
<protein>
    <recommendedName>
        <fullName evidence="5">C4-dicarboxylate ABC transporter</fullName>
    </recommendedName>
</protein>
<evidence type="ECO:0000313" key="4">
    <source>
        <dbReference type="Proteomes" id="UP000252530"/>
    </source>
</evidence>
<organism evidence="3 4">
    <name type="scientific">Bifidobacterium aemilianum</name>
    <dbReference type="NCBI Taxonomy" id="2493120"/>
    <lineage>
        <taxon>Bacteria</taxon>
        <taxon>Bacillati</taxon>
        <taxon>Actinomycetota</taxon>
        <taxon>Actinomycetes</taxon>
        <taxon>Bifidobacteriales</taxon>
        <taxon>Bifidobacteriaceae</taxon>
        <taxon>Bifidobacterium</taxon>
    </lineage>
</organism>
<keyword evidence="2" id="KW-1133">Transmembrane helix</keyword>
<feature type="region of interest" description="Disordered" evidence="1">
    <location>
        <begin position="133"/>
        <end position="154"/>
    </location>
</feature>
<proteinExistence type="predicted"/>
<reference evidence="3 4" key="1">
    <citation type="submission" date="2017-10" db="EMBL/GenBank/DDBJ databases">
        <title>Bifidobacterium xylocopum sp. nov. and Bifidobacterium aemilianum sp. nov., from the carpenter bee (Xylocopa violacea) digestive tract.</title>
        <authorList>
            <person name="Alberoni D."/>
            <person name="Baffoni L."/>
            <person name="Di Gioia D."/>
            <person name="Gaggia F."/>
            <person name="Biavati B."/>
        </authorList>
    </citation>
    <scope>NUCLEOTIDE SEQUENCE [LARGE SCALE GENOMIC DNA]</scope>
    <source>
        <strain evidence="3 4">XV10</strain>
    </source>
</reference>
<evidence type="ECO:0008006" key="5">
    <source>
        <dbReference type="Google" id="ProtNLM"/>
    </source>
</evidence>
<name>A0A366KA64_9BIFI</name>
<sequence>MQDLVPMGLWVIAVAVCLGICIICVLRGALSKPTLSRPIKPVSWVVVGMQLVSVVLSMAPFLAFKLSADGMGAAMLGFYRGAGLAAAGILILLVVAELALMYLQASKSTQFTELLRASHQSGIQNDLTMQQDDVHDEQQLERDLEASFDDPNED</sequence>
<dbReference type="Proteomes" id="UP000252530">
    <property type="component" value="Unassembled WGS sequence"/>
</dbReference>
<accession>A0A366KA64</accession>
<gene>
    <name evidence="3" type="ORF">CRD60_02350</name>
</gene>
<feature type="compositionally biased region" description="Basic and acidic residues" evidence="1">
    <location>
        <begin position="133"/>
        <end position="145"/>
    </location>
</feature>
<dbReference type="EMBL" id="PDCG01000002">
    <property type="protein sequence ID" value="RBP98038.1"/>
    <property type="molecule type" value="Genomic_DNA"/>
</dbReference>
<feature type="transmembrane region" description="Helical" evidence="2">
    <location>
        <begin position="84"/>
        <end position="103"/>
    </location>
</feature>
<keyword evidence="4" id="KW-1185">Reference proteome</keyword>
<keyword evidence="2" id="KW-0472">Membrane</keyword>
<keyword evidence="2" id="KW-0812">Transmembrane</keyword>
<dbReference type="AlphaFoldDB" id="A0A366KA64"/>
<comment type="caution">
    <text evidence="3">The sequence shown here is derived from an EMBL/GenBank/DDBJ whole genome shotgun (WGS) entry which is preliminary data.</text>
</comment>
<evidence type="ECO:0000256" key="2">
    <source>
        <dbReference type="SAM" id="Phobius"/>
    </source>
</evidence>